<comment type="similarity">
    <text evidence="2">Belongs to the enoyl-CoA hydratase/isomerase family.</text>
</comment>
<proteinExistence type="inferred from homology"/>
<reference evidence="5" key="2">
    <citation type="submission" date="2025-08" db="UniProtKB">
        <authorList>
            <consortium name="RefSeq"/>
        </authorList>
    </citation>
    <scope>IDENTIFICATION</scope>
</reference>
<evidence type="ECO:0000256" key="2">
    <source>
        <dbReference type="RuleBase" id="RU369070"/>
    </source>
</evidence>
<accession>A0ABM1VB91</accession>
<gene>
    <name evidence="5" type="primary">LOC107020951</name>
</gene>
<dbReference type="GeneID" id="107020951"/>
<comment type="pathway">
    <text evidence="2">Amino-acid degradation; L-valine degradation.</text>
</comment>
<dbReference type="PANTHER" id="PTHR43176:SF6">
    <property type="entry name" value="3-HYDROXYISOBUTYRYL-COA HYDROLASE"/>
    <property type="match status" value="1"/>
</dbReference>
<sequence>MSSRLNNEILFEATSCVQKVILNRPTKLNCLTFEMIGELLRTFEEYEKDPQVRAVIVKGKGKAFCAGGDVVRVIQFMLHGDLYCVKEFYKNQLTLDYLVATYKKPVVFLINGAVMGGGAGLSMNAKFRIVTENTVFAMPEASFGHYPDVGASYFLSRLPGHFGEYLGLTGEKINGSEMIASGLATHFVYSKDIESMENALCQVLSLNTSSKSVNESDVSRIINEFVRIPVLKERSILKRLDAINRCFCKDTVEEILFALIREGRKQTLRQCLIREFNISGHILLRSFNYNDFYEGGKAIFFTKDKKFKWEPSNLEQVHDAIVMQFSEVVHDDRWGYLELPQRQLFKISKL</sequence>
<dbReference type="GO" id="GO:0016787">
    <property type="term" value="F:hydrolase activity"/>
    <property type="evidence" value="ECO:0007669"/>
    <property type="project" value="UniProtKB-KW"/>
</dbReference>
<keyword evidence="1 2" id="KW-0378">Hydrolase</keyword>
<evidence type="ECO:0000313" key="5">
    <source>
        <dbReference type="RefSeq" id="XP_027773009.1"/>
    </source>
</evidence>
<evidence type="ECO:0000256" key="1">
    <source>
        <dbReference type="ARBA" id="ARBA00022801"/>
    </source>
</evidence>
<protein>
    <recommendedName>
        <fullName evidence="2">3-hydroxyisobutyryl-CoA hydrolase</fullName>
        <shortName evidence="2">HIB-CoA hydrolase</shortName>
        <shortName evidence="2">HIBYL-CoA-H</shortName>
        <ecNumber evidence="2">3.1.2.4</ecNumber>
    </recommendedName>
    <alternativeName>
        <fullName evidence="2">3-hydroxyisobutyryl-coenzyme A hydrolase</fullName>
    </alternativeName>
</protein>
<dbReference type="Gene3D" id="3.90.226.10">
    <property type="entry name" value="2-enoyl-CoA Hydratase, Chain A, domain 1"/>
    <property type="match status" value="1"/>
</dbReference>
<dbReference type="SUPFAM" id="SSF52096">
    <property type="entry name" value="ClpP/crotonase"/>
    <property type="match status" value="1"/>
</dbReference>
<comment type="function">
    <text evidence="2">Hydrolyzes 3-hydroxyisobutyryl-CoA (HIBYL-CoA), a saline catabolite. Has high activity toward isobutyryl-CoA. Could be an isobutyryl-CoA dehydrogenase that functions in valine catabolism.</text>
</comment>
<dbReference type="InterPro" id="IPR045004">
    <property type="entry name" value="ECH_dom"/>
</dbReference>
<feature type="domain" description="Enoyl-CoA hydratase/isomerase" evidence="3">
    <location>
        <begin position="18"/>
        <end position="259"/>
    </location>
</feature>
<dbReference type="PANTHER" id="PTHR43176">
    <property type="entry name" value="3-HYDROXYISOBUTYRYL-COA HYDROLASE-RELATED"/>
    <property type="match status" value="1"/>
</dbReference>
<evidence type="ECO:0000259" key="3">
    <source>
        <dbReference type="Pfam" id="PF16113"/>
    </source>
</evidence>
<dbReference type="CDD" id="cd06558">
    <property type="entry name" value="crotonase-like"/>
    <property type="match status" value="1"/>
</dbReference>
<name>A0ABM1VB91_SOLPN</name>
<evidence type="ECO:0000313" key="4">
    <source>
        <dbReference type="Proteomes" id="UP000694930"/>
    </source>
</evidence>
<dbReference type="InterPro" id="IPR029045">
    <property type="entry name" value="ClpP/crotonase-like_dom_sf"/>
</dbReference>
<keyword evidence="4" id="KW-1185">Reference proteome</keyword>
<dbReference type="RefSeq" id="XP_027773009.1">
    <property type="nucleotide sequence ID" value="XM_027917208.1"/>
</dbReference>
<dbReference type="InterPro" id="IPR032259">
    <property type="entry name" value="HIBYL-CoA-H"/>
</dbReference>
<dbReference type="EC" id="3.1.2.4" evidence="2"/>
<comment type="catalytic activity">
    <reaction evidence="2">
        <text>3-hydroxy-2-methylpropanoyl-CoA + H2O = 3-hydroxy-2-methylpropanoate + CoA + H(+)</text>
        <dbReference type="Rhea" id="RHEA:20888"/>
        <dbReference type="ChEBI" id="CHEBI:11805"/>
        <dbReference type="ChEBI" id="CHEBI:15377"/>
        <dbReference type="ChEBI" id="CHEBI:15378"/>
        <dbReference type="ChEBI" id="CHEBI:57287"/>
        <dbReference type="ChEBI" id="CHEBI:57340"/>
        <dbReference type="EC" id="3.1.2.4"/>
    </reaction>
</comment>
<dbReference type="Proteomes" id="UP000694930">
    <property type="component" value="Chromosome 5"/>
</dbReference>
<reference evidence="4" key="1">
    <citation type="journal article" date="2014" name="Nat. Genet.">
        <title>The genome of the stress-tolerant wild tomato species Solanum pennellii.</title>
        <authorList>
            <person name="Bolger A."/>
            <person name="Scossa F."/>
            <person name="Bolger M.E."/>
            <person name="Lanz C."/>
            <person name="Maumus F."/>
            <person name="Tohge T."/>
            <person name="Quesneville H."/>
            <person name="Alseekh S."/>
            <person name="Sorensen I."/>
            <person name="Lichtenstein G."/>
            <person name="Fich E.A."/>
            <person name="Conte M."/>
            <person name="Keller H."/>
            <person name="Schneeberger K."/>
            <person name="Schwacke R."/>
            <person name="Ofner I."/>
            <person name="Vrebalov J."/>
            <person name="Xu Y."/>
            <person name="Osorio S."/>
            <person name="Aflitos S.A."/>
            <person name="Schijlen E."/>
            <person name="Jimenez-Gomez J.M."/>
            <person name="Ryngajllo M."/>
            <person name="Kimura S."/>
            <person name="Kumar R."/>
            <person name="Koenig D."/>
            <person name="Headland L.R."/>
            <person name="Maloof J.N."/>
            <person name="Sinha N."/>
            <person name="van Ham R.C."/>
            <person name="Lankhorst R.K."/>
            <person name="Mao L."/>
            <person name="Vogel A."/>
            <person name="Arsova B."/>
            <person name="Panstruga R."/>
            <person name="Fei Z."/>
            <person name="Rose J.K."/>
            <person name="Zamir D."/>
            <person name="Carrari F."/>
            <person name="Giovannoni J.J."/>
            <person name="Weigel D."/>
            <person name="Usadel B."/>
            <person name="Fernie A.R."/>
        </authorList>
    </citation>
    <scope>NUCLEOTIDE SEQUENCE [LARGE SCALE GENOMIC DNA]</scope>
    <source>
        <strain evidence="4">cv. LA0716</strain>
    </source>
</reference>
<dbReference type="Pfam" id="PF16113">
    <property type="entry name" value="ECH_2"/>
    <property type="match status" value="1"/>
</dbReference>
<organism evidence="4 5">
    <name type="scientific">Solanum pennellii</name>
    <name type="common">Tomato</name>
    <name type="synonym">Lycopersicon pennellii</name>
    <dbReference type="NCBI Taxonomy" id="28526"/>
    <lineage>
        <taxon>Eukaryota</taxon>
        <taxon>Viridiplantae</taxon>
        <taxon>Streptophyta</taxon>
        <taxon>Embryophyta</taxon>
        <taxon>Tracheophyta</taxon>
        <taxon>Spermatophyta</taxon>
        <taxon>Magnoliopsida</taxon>
        <taxon>eudicotyledons</taxon>
        <taxon>Gunneridae</taxon>
        <taxon>Pentapetalae</taxon>
        <taxon>asterids</taxon>
        <taxon>lamiids</taxon>
        <taxon>Solanales</taxon>
        <taxon>Solanaceae</taxon>
        <taxon>Solanoideae</taxon>
        <taxon>Solaneae</taxon>
        <taxon>Solanum</taxon>
        <taxon>Solanum subgen. Lycopersicon</taxon>
    </lineage>
</organism>